<keyword evidence="14" id="KW-1185">Reference proteome</keyword>
<feature type="transmembrane region" description="Helical" evidence="11">
    <location>
        <begin position="366"/>
        <end position="384"/>
    </location>
</feature>
<feature type="domain" description="Peptidase M48" evidence="12">
    <location>
        <begin position="94"/>
        <end position="331"/>
    </location>
</feature>
<keyword evidence="10 11" id="KW-0472">Membrane</keyword>
<dbReference type="InterPro" id="IPR001915">
    <property type="entry name" value="Peptidase_M48"/>
</dbReference>
<evidence type="ECO:0000256" key="7">
    <source>
        <dbReference type="ARBA" id="ARBA00022833"/>
    </source>
</evidence>
<keyword evidence="2" id="KW-1003">Cell membrane</keyword>
<evidence type="ECO:0000256" key="10">
    <source>
        <dbReference type="ARBA" id="ARBA00023136"/>
    </source>
</evidence>
<keyword evidence="5" id="KW-0479">Metal-binding</keyword>
<accession>A0A1G7YSN9</accession>
<evidence type="ECO:0000256" key="5">
    <source>
        <dbReference type="ARBA" id="ARBA00022723"/>
    </source>
</evidence>
<evidence type="ECO:0000256" key="1">
    <source>
        <dbReference type="ARBA" id="ARBA00001947"/>
    </source>
</evidence>
<evidence type="ECO:0000256" key="9">
    <source>
        <dbReference type="ARBA" id="ARBA00023049"/>
    </source>
</evidence>
<dbReference type="AlphaFoldDB" id="A0A1G7YSN9"/>
<feature type="transmembrane region" description="Helical" evidence="11">
    <location>
        <begin position="149"/>
        <end position="166"/>
    </location>
</feature>
<evidence type="ECO:0000256" key="3">
    <source>
        <dbReference type="ARBA" id="ARBA00022670"/>
    </source>
</evidence>
<evidence type="ECO:0000256" key="4">
    <source>
        <dbReference type="ARBA" id="ARBA00022692"/>
    </source>
</evidence>
<evidence type="ECO:0000313" key="13">
    <source>
        <dbReference type="EMBL" id="SDG99528.1"/>
    </source>
</evidence>
<evidence type="ECO:0000256" key="2">
    <source>
        <dbReference type="ARBA" id="ARBA00022475"/>
    </source>
</evidence>
<dbReference type="EMBL" id="FNCF01000007">
    <property type="protein sequence ID" value="SDG99528.1"/>
    <property type="molecule type" value="Genomic_DNA"/>
</dbReference>
<organism evidence="13 14">
    <name type="scientific">Klenkia brasiliensis</name>
    <dbReference type="NCBI Taxonomy" id="333142"/>
    <lineage>
        <taxon>Bacteria</taxon>
        <taxon>Bacillati</taxon>
        <taxon>Actinomycetota</taxon>
        <taxon>Actinomycetes</taxon>
        <taxon>Geodermatophilales</taxon>
        <taxon>Geodermatophilaceae</taxon>
        <taxon>Klenkia</taxon>
    </lineage>
</organism>
<protein>
    <submittedName>
        <fullName evidence="13">Zn-dependent protease with chaperone function</fullName>
    </submittedName>
</protein>
<feature type="transmembrane region" description="Helical" evidence="11">
    <location>
        <begin position="390"/>
        <end position="408"/>
    </location>
</feature>
<dbReference type="GO" id="GO:0006508">
    <property type="term" value="P:proteolysis"/>
    <property type="evidence" value="ECO:0007669"/>
    <property type="project" value="UniProtKB-KW"/>
</dbReference>
<evidence type="ECO:0000259" key="12">
    <source>
        <dbReference type="Pfam" id="PF01435"/>
    </source>
</evidence>
<sequence>MTGYVLRRSAVPLGVLAALLAAGGGVLVWFGAPLWAPVVLAVLVVSAQYALAPYLVQWLIPARRVEWLGDRYDTLHPVGELVVRRCREAGVRPVRLGIVDDRTPNAFTFGHTRGNARIYLTRGLLERLDERELDAVVSHEVGHVKQNDVLVMAIASTVPIILYYLFLFFRSDRNANNAIPAVVGFVGYLLSQLVLLSLGRARELGADRYSCQVTGDGDALCSALVAIGYGMGQVDADRASRAAEATRTKDKDAQKALAKEERRHQRTRSIAVLGIADHGQSTTILAARERGLDPAEVMGALRWDACNPWARFLQLLSTHPLVVTRIAALEDSGLPGAPQGWSARAVADSCDGPELTRARRRFWFELPVRYLPFIALLVGLVAWGRHDWLLLAQAATVGGAALLARTALTRPLWRHVPVARVAQLLTRLDVGPVSGLPVEVRGRVIGRGVPGYVLSPDLVVQDDSGFVPVLYQQPWPFARSVFGLLRVPELMDTDVVVRGWYRRSPAPVLELRDLVPDRGARVRGFQWATAYAVSLALLVAGAVAWTQLAG</sequence>
<dbReference type="RefSeq" id="WP_165640339.1">
    <property type="nucleotide sequence ID" value="NZ_FNCF01000007.1"/>
</dbReference>
<dbReference type="PANTHER" id="PTHR43221">
    <property type="entry name" value="PROTEASE HTPX"/>
    <property type="match status" value="1"/>
</dbReference>
<keyword evidence="8 11" id="KW-1133">Transmembrane helix</keyword>
<dbReference type="Pfam" id="PF01435">
    <property type="entry name" value="Peptidase_M48"/>
    <property type="match status" value="1"/>
</dbReference>
<feature type="transmembrane region" description="Helical" evidence="11">
    <location>
        <begin position="528"/>
        <end position="548"/>
    </location>
</feature>
<evidence type="ECO:0000313" key="14">
    <source>
        <dbReference type="Proteomes" id="UP000198863"/>
    </source>
</evidence>
<dbReference type="InterPro" id="IPR050083">
    <property type="entry name" value="HtpX_protease"/>
</dbReference>
<dbReference type="Gene3D" id="3.30.2010.10">
    <property type="entry name" value="Metalloproteases ('zincins'), catalytic domain"/>
    <property type="match status" value="1"/>
</dbReference>
<evidence type="ECO:0000256" key="11">
    <source>
        <dbReference type="SAM" id="Phobius"/>
    </source>
</evidence>
<feature type="transmembrane region" description="Helical" evidence="11">
    <location>
        <begin position="12"/>
        <end position="32"/>
    </location>
</feature>
<evidence type="ECO:0000256" key="6">
    <source>
        <dbReference type="ARBA" id="ARBA00022801"/>
    </source>
</evidence>
<feature type="transmembrane region" description="Helical" evidence="11">
    <location>
        <begin position="178"/>
        <end position="198"/>
    </location>
</feature>
<name>A0A1G7YSN9_9ACTN</name>
<dbReference type="Proteomes" id="UP000198863">
    <property type="component" value="Unassembled WGS sequence"/>
</dbReference>
<comment type="cofactor">
    <cofactor evidence="1">
        <name>Zn(2+)</name>
        <dbReference type="ChEBI" id="CHEBI:29105"/>
    </cofactor>
</comment>
<gene>
    <name evidence="13" type="ORF">SAMN05660324_4076</name>
</gene>
<evidence type="ECO:0000256" key="8">
    <source>
        <dbReference type="ARBA" id="ARBA00022989"/>
    </source>
</evidence>
<dbReference type="GO" id="GO:0004222">
    <property type="term" value="F:metalloendopeptidase activity"/>
    <property type="evidence" value="ECO:0007669"/>
    <property type="project" value="InterPro"/>
</dbReference>
<dbReference type="PANTHER" id="PTHR43221:SF2">
    <property type="entry name" value="PROTEASE HTPX HOMOLOG"/>
    <property type="match status" value="1"/>
</dbReference>
<dbReference type="GO" id="GO:0046872">
    <property type="term" value="F:metal ion binding"/>
    <property type="evidence" value="ECO:0007669"/>
    <property type="project" value="UniProtKB-KW"/>
</dbReference>
<keyword evidence="9" id="KW-0482">Metalloprotease</keyword>
<keyword evidence="6" id="KW-0378">Hydrolase</keyword>
<feature type="transmembrane region" description="Helical" evidence="11">
    <location>
        <begin position="38"/>
        <end position="56"/>
    </location>
</feature>
<reference evidence="14" key="1">
    <citation type="submission" date="2016-10" db="EMBL/GenBank/DDBJ databases">
        <authorList>
            <person name="Varghese N."/>
            <person name="Submissions S."/>
        </authorList>
    </citation>
    <scope>NUCLEOTIDE SEQUENCE [LARGE SCALE GENOMIC DNA]</scope>
    <source>
        <strain evidence="14">DSM 44526</strain>
    </source>
</reference>
<keyword evidence="7" id="KW-0862">Zinc</keyword>
<keyword evidence="4 11" id="KW-0812">Transmembrane</keyword>
<proteinExistence type="predicted"/>
<keyword evidence="3 13" id="KW-0645">Protease</keyword>